<organism evidence="5 6">
    <name type="scientific">Pigmentiphaga aceris</name>
    <dbReference type="NCBI Taxonomy" id="1940612"/>
    <lineage>
        <taxon>Bacteria</taxon>
        <taxon>Pseudomonadati</taxon>
        <taxon>Pseudomonadota</taxon>
        <taxon>Betaproteobacteria</taxon>
        <taxon>Burkholderiales</taxon>
        <taxon>Alcaligenaceae</taxon>
        <taxon>Pigmentiphaga</taxon>
    </lineage>
</organism>
<dbReference type="RefSeq" id="WP_148816833.1">
    <property type="nucleotide sequence ID" value="NZ_CP043046.1"/>
</dbReference>
<dbReference type="Gene3D" id="3.40.190.10">
    <property type="entry name" value="Periplasmic binding protein-like II"/>
    <property type="match status" value="1"/>
</dbReference>
<evidence type="ECO:0000259" key="4">
    <source>
        <dbReference type="Pfam" id="PF00496"/>
    </source>
</evidence>
<feature type="chain" id="PRO_5023028258" evidence="3">
    <location>
        <begin position="30"/>
        <end position="527"/>
    </location>
</feature>
<dbReference type="OrthoDB" id="9801799at2"/>
<dbReference type="Proteomes" id="UP000325161">
    <property type="component" value="Chromosome"/>
</dbReference>
<dbReference type="InterPro" id="IPR030678">
    <property type="entry name" value="Peptide/Ni-bd"/>
</dbReference>
<dbReference type="Gene3D" id="3.90.76.10">
    <property type="entry name" value="Dipeptide-binding Protein, Domain 1"/>
    <property type="match status" value="1"/>
</dbReference>
<comment type="similarity">
    <text evidence="1">Belongs to the bacterial solute-binding protein 5 family.</text>
</comment>
<dbReference type="PIRSF" id="PIRSF002741">
    <property type="entry name" value="MppA"/>
    <property type="match status" value="1"/>
</dbReference>
<proteinExistence type="inferred from homology"/>
<dbReference type="GO" id="GO:0030288">
    <property type="term" value="C:outer membrane-bounded periplasmic space"/>
    <property type="evidence" value="ECO:0007669"/>
    <property type="project" value="UniProtKB-ARBA"/>
</dbReference>
<dbReference type="PANTHER" id="PTHR30290">
    <property type="entry name" value="PERIPLASMIC BINDING COMPONENT OF ABC TRANSPORTER"/>
    <property type="match status" value="1"/>
</dbReference>
<sequence length="527" mass="57660">MSGSVFQSRKLVGVIAAGLLALSGTAAVAQEKVLRVAPQADLRILDPVWTTAIVTRNHAFMIYDTLFGMDANGKILPQMVDTWKTSPDGMVWDFKLRPGLAFHDKTPVTSADVIASIKRWGSRDTLGQSMMAALTKIEAVDTNSFRMTFKQPFGMVLDAFAKSSPPFIMPERIAKTSGDQQITENIGSGPFIFKQDEYRPGNKIVYLKNKDYVSRSEAPAGTAGGKPVPVDRVEWIVLKDAQTQANALTNGEIDMIERMPPEQYSALKANPGVEIITQVPQGSVMLVLNHLVPPFNNPKIARAATLAISQESLLRAQMVNNDLFKTCPSFYPCGTAYASTTRTAGFTGKPQFSAAKRLLQEAGYDNKPVVLLHPTDHPTLNKYPPVMAALLTQAGFKVEVQSMDWQTLVARRAKKDPADKGGWNIFMTSFFMADTINPLVFTPMNGTGEKGWFGWPTNPKIETLKGEFLATLDEAKRKELAAQMQEEALSSGMLAPLGEYKPLVAVAKGVTGVVPSPNTVMWNIDKK</sequence>
<evidence type="ECO:0000256" key="2">
    <source>
        <dbReference type="ARBA" id="ARBA00022729"/>
    </source>
</evidence>
<evidence type="ECO:0000313" key="5">
    <source>
        <dbReference type="EMBL" id="QEI07786.1"/>
    </source>
</evidence>
<keyword evidence="2 3" id="KW-0732">Signal</keyword>
<keyword evidence="6" id="KW-1185">Reference proteome</keyword>
<dbReference type="GO" id="GO:0043190">
    <property type="term" value="C:ATP-binding cassette (ABC) transporter complex"/>
    <property type="evidence" value="ECO:0007669"/>
    <property type="project" value="InterPro"/>
</dbReference>
<dbReference type="EMBL" id="CP043046">
    <property type="protein sequence ID" value="QEI07786.1"/>
    <property type="molecule type" value="Genomic_DNA"/>
</dbReference>
<dbReference type="Pfam" id="PF00496">
    <property type="entry name" value="SBP_bac_5"/>
    <property type="match status" value="1"/>
</dbReference>
<evidence type="ECO:0000256" key="3">
    <source>
        <dbReference type="SAM" id="SignalP"/>
    </source>
</evidence>
<dbReference type="CDD" id="cd08502">
    <property type="entry name" value="PBP2_NikA_DppA_OppA_like_16"/>
    <property type="match status" value="1"/>
</dbReference>
<feature type="domain" description="Solute-binding protein family 5" evidence="4">
    <location>
        <begin position="75"/>
        <end position="444"/>
    </location>
</feature>
<dbReference type="KEGG" id="pacr:FXN63_19555"/>
<dbReference type="Gene3D" id="3.10.105.10">
    <property type="entry name" value="Dipeptide-binding Protein, Domain 3"/>
    <property type="match status" value="1"/>
</dbReference>
<name>A0A5C0B1E5_9BURK</name>
<dbReference type="InterPro" id="IPR039424">
    <property type="entry name" value="SBP_5"/>
</dbReference>
<dbReference type="PANTHER" id="PTHR30290:SF38">
    <property type="entry name" value="D,D-DIPEPTIDE-BINDING PERIPLASMIC PROTEIN DDPA-RELATED"/>
    <property type="match status" value="1"/>
</dbReference>
<evidence type="ECO:0000256" key="1">
    <source>
        <dbReference type="ARBA" id="ARBA00005695"/>
    </source>
</evidence>
<reference evidence="5 6" key="1">
    <citation type="submission" date="2019-08" db="EMBL/GenBank/DDBJ databases">
        <title>Amphibian skin-associated Pigmentiphaga: genome sequence and occurrence across geography and hosts.</title>
        <authorList>
            <person name="Bletz M.C."/>
            <person name="Bunk B."/>
            <person name="Sproeer C."/>
            <person name="Biwer P."/>
            <person name="Reiter S."/>
            <person name="Rabemananjara F.C.E."/>
            <person name="Schulz S."/>
            <person name="Overmann J."/>
            <person name="Vences M."/>
        </authorList>
    </citation>
    <scope>NUCLEOTIDE SEQUENCE [LARGE SCALE GENOMIC DNA]</scope>
    <source>
        <strain evidence="5 6">Mada1488</strain>
    </source>
</reference>
<dbReference type="GO" id="GO:1904680">
    <property type="term" value="F:peptide transmembrane transporter activity"/>
    <property type="evidence" value="ECO:0007669"/>
    <property type="project" value="TreeGrafter"/>
</dbReference>
<accession>A0A5C0B1E5</accession>
<dbReference type="InterPro" id="IPR000914">
    <property type="entry name" value="SBP_5_dom"/>
</dbReference>
<dbReference type="GO" id="GO:0015833">
    <property type="term" value="P:peptide transport"/>
    <property type="evidence" value="ECO:0007669"/>
    <property type="project" value="TreeGrafter"/>
</dbReference>
<gene>
    <name evidence="5" type="ORF">FXN63_19555</name>
</gene>
<evidence type="ECO:0000313" key="6">
    <source>
        <dbReference type="Proteomes" id="UP000325161"/>
    </source>
</evidence>
<feature type="signal peptide" evidence="3">
    <location>
        <begin position="1"/>
        <end position="29"/>
    </location>
</feature>
<dbReference type="AlphaFoldDB" id="A0A5C0B1E5"/>
<protein>
    <submittedName>
        <fullName evidence="5">ABC transporter substrate-binding protein</fullName>
    </submittedName>
</protein>
<dbReference type="SUPFAM" id="SSF53850">
    <property type="entry name" value="Periplasmic binding protein-like II"/>
    <property type="match status" value="1"/>
</dbReference>